<feature type="domain" description="Fibronectin type-III" evidence="1">
    <location>
        <begin position="29"/>
        <end position="126"/>
    </location>
</feature>
<dbReference type="AlphaFoldDB" id="A0A1H2Y5D8"/>
<dbReference type="Gene3D" id="2.60.40.2080">
    <property type="match status" value="1"/>
</dbReference>
<proteinExistence type="predicted"/>
<dbReference type="InterPro" id="IPR003961">
    <property type="entry name" value="FN3_dom"/>
</dbReference>
<name>A0A1H2Y5D8_THIRO</name>
<protein>
    <recommendedName>
        <fullName evidence="1">Fibronectin type-III domain-containing protein</fullName>
    </recommendedName>
</protein>
<reference evidence="3" key="1">
    <citation type="submission" date="2016-10" db="EMBL/GenBank/DDBJ databases">
        <authorList>
            <person name="Varghese N."/>
            <person name="Submissions S."/>
        </authorList>
    </citation>
    <scope>NUCLEOTIDE SEQUENCE [LARGE SCALE GENOMIC DNA]</scope>
    <source>
        <strain evidence="3">DSM 217</strain>
    </source>
</reference>
<evidence type="ECO:0000313" key="3">
    <source>
        <dbReference type="Proteomes" id="UP000198816"/>
    </source>
</evidence>
<dbReference type="EMBL" id="FNNZ01000012">
    <property type="protein sequence ID" value="SDX00423.1"/>
    <property type="molecule type" value="Genomic_DNA"/>
</dbReference>
<dbReference type="InterPro" id="IPR013783">
    <property type="entry name" value="Ig-like_fold"/>
</dbReference>
<keyword evidence="3" id="KW-1185">Reference proteome</keyword>
<organism evidence="2 3">
    <name type="scientific">Thiocapsa roseopersicina</name>
    <dbReference type="NCBI Taxonomy" id="1058"/>
    <lineage>
        <taxon>Bacteria</taxon>
        <taxon>Pseudomonadati</taxon>
        <taxon>Pseudomonadota</taxon>
        <taxon>Gammaproteobacteria</taxon>
        <taxon>Chromatiales</taxon>
        <taxon>Chromatiaceae</taxon>
        <taxon>Thiocapsa</taxon>
    </lineage>
</organism>
<gene>
    <name evidence="2" type="ORF">SAMN05421783_11254</name>
</gene>
<evidence type="ECO:0000313" key="2">
    <source>
        <dbReference type="EMBL" id="SDX00423.1"/>
    </source>
</evidence>
<sequence length="385" mass="42218">MACSPPTLSFVRKVFSPPSLPFILGLTLVVALLSFAPTSPASPLTLTWEPVTGDSRIAGYEIHIGRASGRYEWVLDADQEGAATDRLEFESAEPGITYYLAARSRNHSRTQFSAFSKEIRISLDGPPIDSGELLVDDAWQWVSFQTAFTDPIVVATTASESDSDPHVIRIAGIEPHGFWIRLQEWDYLDGRHTFDSVGYIAMERGRYQLENGAQVEAGRLVTTATNRQIQAGFSQTFASAPVVMAAVTSDQGTEAVTTEIQSVGRSGFSVGMIEQEASDQQHVAERIDFIAWEVSTGTIKHMQYAVGRTAAEVTHRPYEIRFNTAFRDAPLLLAHLQTTNGGDPATVRWQTKNDKLASLRVVEEQSLDAETGHIPETAGYILIGP</sequence>
<dbReference type="STRING" id="1058.SAMN05421783_11254"/>
<dbReference type="SUPFAM" id="SSF49265">
    <property type="entry name" value="Fibronectin type III"/>
    <property type="match status" value="1"/>
</dbReference>
<dbReference type="Proteomes" id="UP000198816">
    <property type="component" value="Unassembled WGS sequence"/>
</dbReference>
<dbReference type="PROSITE" id="PS50853">
    <property type="entry name" value="FN3"/>
    <property type="match status" value="1"/>
</dbReference>
<accession>A0A1H2Y5D8</accession>
<evidence type="ECO:0000259" key="1">
    <source>
        <dbReference type="PROSITE" id="PS50853"/>
    </source>
</evidence>
<dbReference type="InterPro" id="IPR037221">
    <property type="entry name" value="H-type_lectin_dom_sf"/>
</dbReference>
<dbReference type="Gene3D" id="2.60.40.10">
    <property type="entry name" value="Immunoglobulins"/>
    <property type="match status" value="1"/>
</dbReference>
<dbReference type="InterPro" id="IPR036116">
    <property type="entry name" value="FN3_sf"/>
</dbReference>